<dbReference type="EMBL" id="LT629746">
    <property type="protein sequence ID" value="SDT21244.1"/>
    <property type="molecule type" value="Genomic_DNA"/>
</dbReference>
<evidence type="ECO:0008006" key="5">
    <source>
        <dbReference type="Google" id="ProtNLM"/>
    </source>
</evidence>
<keyword evidence="3" id="KW-1185">Reference proteome</keyword>
<name>A0A0J6KFI3_9PSED</name>
<reference evidence="2" key="1">
    <citation type="submission" date="2016-10" db="EMBL/GenBank/DDBJ databases">
        <authorList>
            <person name="de Groot N.N."/>
        </authorList>
    </citation>
    <scope>NUCLEOTIDE SEQUENCE [LARGE SCALE GENOMIC DNA]</scope>
    <source>
        <strain evidence="2">BS3782</strain>
    </source>
</reference>
<dbReference type="Proteomes" id="UP000182814">
    <property type="component" value="Chromosome I"/>
</dbReference>
<dbReference type="AlphaFoldDB" id="A0A0J6KFI3"/>
<organism evidence="2 3">
    <name type="scientific">Pseudomonas lini</name>
    <dbReference type="NCBI Taxonomy" id="163011"/>
    <lineage>
        <taxon>Bacteria</taxon>
        <taxon>Pseudomonadati</taxon>
        <taxon>Pseudomonadota</taxon>
        <taxon>Gammaproteobacteria</taxon>
        <taxon>Pseudomonadales</taxon>
        <taxon>Pseudomonadaceae</taxon>
        <taxon>Pseudomonas</taxon>
    </lineage>
</organism>
<dbReference type="SUPFAM" id="SSF55874">
    <property type="entry name" value="ATPase domain of HSP90 chaperone/DNA topoisomerase II/histidine kinase"/>
    <property type="match status" value="1"/>
</dbReference>
<proteinExistence type="predicted"/>
<evidence type="ECO:0000313" key="1">
    <source>
        <dbReference type="EMBL" id="KAB0502805.1"/>
    </source>
</evidence>
<dbReference type="RefSeq" id="WP_048392574.1">
    <property type="nucleotide sequence ID" value="NZ_JYLB01000001.1"/>
</dbReference>
<reference evidence="1 4" key="3">
    <citation type="submission" date="2019-09" db="EMBL/GenBank/DDBJ databases">
        <title>Draft genome sequences of 48 bacterial type strains from the CCUG.</title>
        <authorList>
            <person name="Tunovic T."/>
            <person name="Pineiro-Iglesias B."/>
            <person name="Unosson C."/>
            <person name="Inganas E."/>
            <person name="Ohlen M."/>
            <person name="Cardew S."/>
            <person name="Jensie-Markopoulos S."/>
            <person name="Salva-Serra F."/>
            <person name="Jaen-Luchoro D."/>
            <person name="Karlsson R."/>
            <person name="Svensson-Stadler L."/>
            <person name="Chun J."/>
            <person name="Moore E."/>
        </authorList>
    </citation>
    <scope>NUCLEOTIDE SEQUENCE [LARGE SCALE GENOMIC DNA]</scope>
    <source>
        <strain evidence="1 4">CCUG 51522</strain>
    </source>
</reference>
<evidence type="ECO:0000313" key="4">
    <source>
        <dbReference type="Proteomes" id="UP000434925"/>
    </source>
</evidence>
<dbReference type="Proteomes" id="UP000434925">
    <property type="component" value="Unassembled WGS sequence"/>
</dbReference>
<evidence type="ECO:0000313" key="3">
    <source>
        <dbReference type="Proteomes" id="UP000182814"/>
    </source>
</evidence>
<sequence>MLAAIADRIRSKSYELPLSRDYVRHWGLKEAIRELVQNALDSESPFEYAFADGQLFITSRFARLEASTLVLGSTSKADRSDAIGSFGEGYKIALLVLTRNGYDVKVLNGNKQWVPEFRHSDQFDAEVLCINESPAHRQNQGVEFVVSGLTEDDEAEIRGMCLRMQPSMSDVIGTKYGHILPSRPGKLYVGTLFVCDTDLTYGYDILPEYLQLERDRQTVSGWDLKQVSKNAWIDTGRLDEVAEKIEQGIPDVEYVEYGSTELVREACYRLFQQKHPGAIAVQSQEELNTLIKQGMTNTVVVRGAFYSQVANSTTYKQQVTHVVSIQTPKAALEEWYRDNKKYMSRLPAASLKDLVKRADGWRNK</sequence>
<dbReference type="EMBL" id="VZPO01000007">
    <property type="protein sequence ID" value="KAB0502805.1"/>
    <property type="molecule type" value="Genomic_DNA"/>
</dbReference>
<reference evidence="3" key="2">
    <citation type="submission" date="2016-10" db="EMBL/GenBank/DDBJ databases">
        <authorList>
            <person name="Varghese N."/>
            <person name="Submissions S."/>
        </authorList>
    </citation>
    <scope>NUCLEOTIDE SEQUENCE [LARGE SCALE GENOMIC DNA]</scope>
    <source>
        <strain evidence="3">BS3782</strain>
    </source>
</reference>
<accession>A0A0J6KFI3</accession>
<protein>
    <recommendedName>
        <fullName evidence="5">ATP-binding protein</fullName>
    </recommendedName>
</protein>
<evidence type="ECO:0000313" key="2">
    <source>
        <dbReference type="EMBL" id="SDT21244.1"/>
    </source>
</evidence>
<dbReference type="InterPro" id="IPR036890">
    <property type="entry name" value="HATPase_C_sf"/>
</dbReference>
<dbReference type="PATRIC" id="fig|163011.3.peg.1002"/>
<gene>
    <name evidence="1" type="ORF">F7R14_19425</name>
    <name evidence="2" type="ORF">SAMN04490191_3515</name>
</gene>